<dbReference type="InterPro" id="IPR018170">
    <property type="entry name" value="Aldo/ket_reductase_CS"/>
</dbReference>
<dbReference type="InterPro" id="IPR020471">
    <property type="entry name" value="AKR"/>
</dbReference>
<reference evidence="5 6" key="1">
    <citation type="submission" date="2024-01" db="EMBL/GenBank/DDBJ databases">
        <title>Mariniflexile litorale sp. nov., isolated from the shallow sediments of the Sea of Japan.</title>
        <authorList>
            <person name="Romanenko L."/>
            <person name="Bystritskaya E."/>
            <person name="Isaeva M."/>
        </authorList>
    </citation>
    <scope>NUCLEOTIDE SEQUENCE [LARGE SCALE GENOMIC DNA]</scope>
    <source>
        <strain evidence="5 6">KCTC 32427</strain>
    </source>
</reference>
<dbReference type="EMBL" id="JAZHYP010000010">
    <property type="protein sequence ID" value="MEN3325062.1"/>
    <property type="molecule type" value="Genomic_DNA"/>
</dbReference>
<dbReference type="PIRSF" id="PIRSF000097">
    <property type="entry name" value="AKR"/>
    <property type="match status" value="1"/>
</dbReference>
<proteinExistence type="inferred from homology"/>
<evidence type="ECO:0000313" key="5">
    <source>
        <dbReference type="EMBL" id="MEN3325062.1"/>
    </source>
</evidence>
<dbReference type="Gene3D" id="3.20.20.100">
    <property type="entry name" value="NADP-dependent oxidoreductase domain"/>
    <property type="match status" value="1"/>
</dbReference>
<dbReference type="InterPro" id="IPR023210">
    <property type="entry name" value="NADP_OxRdtase_dom"/>
</dbReference>
<dbReference type="PROSITE" id="PS00062">
    <property type="entry name" value="ALDOKETO_REDUCTASE_2"/>
    <property type="match status" value="1"/>
</dbReference>
<dbReference type="Pfam" id="PF00248">
    <property type="entry name" value="Aldo_ket_red"/>
    <property type="match status" value="1"/>
</dbReference>
<dbReference type="PROSITE" id="PS00063">
    <property type="entry name" value="ALDOKETO_REDUCTASE_3"/>
    <property type="match status" value="1"/>
</dbReference>
<accession>A0ABV0ADA4</accession>
<keyword evidence="6" id="KW-1185">Reference proteome</keyword>
<evidence type="ECO:0000259" key="4">
    <source>
        <dbReference type="Pfam" id="PF00248"/>
    </source>
</evidence>
<dbReference type="SUPFAM" id="SSF51430">
    <property type="entry name" value="NAD(P)-linked oxidoreductase"/>
    <property type="match status" value="1"/>
</dbReference>
<protein>
    <submittedName>
        <fullName evidence="5">Aldo/keto reductase</fullName>
    </submittedName>
</protein>
<feature type="domain" description="NADP-dependent oxidoreductase" evidence="4">
    <location>
        <begin position="31"/>
        <end position="263"/>
    </location>
</feature>
<comment type="similarity">
    <text evidence="1">Belongs to the aldo/keto reductase family.</text>
</comment>
<organism evidence="5 6">
    <name type="scientific">Mariniflexile soesokkakense</name>
    <dbReference type="NCBI Taxonomy" id="1343160"/>
    <lineage>
        <taxon>Bacteria</taxon>
        <taxon>Pseudomonadati</taxon>
        <taxon>Bacteroidota</taxon>
        <taxon>Flavobacteriia</taxon>
        <taxon>Flavobacteriales</taxon>
        <taxon>Flavobacteriaceae</taxon>
        <taxon>Mariniflexile</taxon>
    </lineage>
</organism>
<keyword evidence="2" id="KW-0521">NADP</keyword>
<keyword evidence="3" id="KW-0560">Oxidoreductase</keyword>
<name>A0ABV0ADA4_9FLAO</name>
<dbReference type="PRINTS" id="PR00069">
    <property type="entry name" value="ALDKETRDTASE"/>
</dbReference>
<dbReference type="PANTHER" id="PTHR43827">
    <property type="entry name" value="2,5-DIKETO-D-GLUCONIC ACID REDUCTASE"/>
    <property type="match status" value="1"/>
</dbReference>
<evidence type="ECO:0000256" key="1">
    <source>
        <dbReference type="ARBA" id="ARBA00007905"/>
    </source>
</evidence>
<evidence type="ECO:0000313" key="6">
    <source>
        <dbReference type="Proteomes" id="UP001416393"/>
    </source>
</evidence>
<evidence type="ECO:0000256" key="2">
    <source>
        <dbReference type="ARBA" id="ARBA00022857"/>
    </source>
</evidence>
<dbReference type="PROSITE" id="PS00798">
    <property type="entry name" value="ALDOKETO_REDUCTASE_1"/>
    <property type="match status" value="1"/>
</dbReference>
<gene>
    <name evidence="5" type="ORF">VP395_15095</name>
</gene>
<evidence type="ECO:0000256" key="3">
    <source>
        <dbReference type="ARBA" id="ARBA00023002"/>
    </source>
</evidence>
<dbReference type="Proteomes" id="UP001416393">
    <property type="component" value="Unassembled WGS sequence"/>
</dbReference>
<dbReference type="PANTHER" id="PTHR43827:SF3">
    <property type="entry name" value="NADP-DEPENDENT OXIDOREDUCTASE DOMAIN-CONTAINING PROTEIN"/>
    <property type="match status" value="1"/>
</dbReference>
<comment type="caution">
    <text evidence="5">The sequence shown here is derived from an EMBL/GenBank/DDBJ whole genome shotgun (WGS) entry which is preliminary data.</text>
</comment>
<dbReference type="RefSeq" id="WP_346242859.1">
    <property type="nucleotide sequence ID" value="NZ_JAZHYP010000010.1"/>
</dbReference>
<dbReference type="InterPro" id="IPR036812">
    <property type="entry name" value="NAD(P)_OxRdtase_dom_sf"/>
</dbReference>
<sequence>MINNINDKTILNNGVKMPWLGFGVYLIEDGAAVNNAVRKALETGYRSIDTAAVYKNEIGVGKAINESGIAREDIFLTTKVWNDNLRKKRVSEAFEESLKKLNTDYVDLYLIHWPVNNFYLDAWNEMEKIYKSGRAKAIGVSNFMIPHLQNILNVCEVKPAVNQIEFHPLLVQPELLKFCKEQHIQLEAWSPLIQGQVTEINAISELAKKYGKSAAQIVLRWNLQHGVVTIPKSSKPDRIVENSELFDFELSNLDMELLNSLNEGKRIGPDPYNFDF</sequence>